<dbReference type="PANTHER" id="PTHR40866:SF1">
    <property type="entry name" value="BED-TYPE DOMAIN-CONTAINING PROTEIN"/>
    <property type="match status" value="1"/>
</dbReference>
<name>A0A2P4XGF4_9STRA</name>
<gene>
    <name evidence="1" type="ORF">PHPALM_19811</name>
</gene>
<evidence type="ECO:0000313" key="1">
    <source>
        <dbReference type="EMBL" id="POM64632.1"/>
    </source>
</evidence>
<proteinExistence type="predicted"/>
<evidence type="ECO:0000313" key="2">
    <source>
        <dbReference type="Proteomes" id="UP000237271"/>
    </source>
</evidence>
<comment type="caution">
    <text evidence="1">The sequence shown here is derived from an EMBL/GenBank/DDBJ whole genome shotgun (WGS) entry which is preliminary data.</text>
</comment>
<sequence>MEPLLQVLVRLYLVGGNCATNRRVATLMGAPLVGAPAIALTLLSRTCWGLQQRAGAGQGLDDQAEELEPIREAQPNVALELRIQHGPSPQEIVTEFVKDDDDLAYLPSPAASRTLRKLLCDDSVSKEVHSEAVSIADVRCYFDTPISLWPGLATYLGTHAAIAHNPNFEFGCITVQQGDTAELTRSEKTVLSRFACLPKPTKLGLEEGQDVGSYYNLHARAFDSTDFEQGGALLQSGQGDRGLQRQRLQPATLETILFLRMNDELGDANVVNECCSAD</sequence>
<reference evidence="1 2" key="1">
    <citation type="journal article" date="2017" name="Genome Biol. Evol.">
        <title>Phytophthora megakarya and P. palmivora, closely related causal agents of cacao black pod rot, underwent increases in genome sizes and gene numbers by different mechanisms.</title>
        <authorList>
            <person name="Ali S.S."/>
            <person name="Shao J."/>
            <person name="Lary D.J."/>
            <person name="Kronmiller B."/>
            <person name="Shen D."/>
            <person name="Strem M.D."/>
            <person name="Amoako-Attah I."/>
            <person name="Akrofi A.Y."/>
            <person name="Begoude B.A."/>
            <person name="Ten Hoopen G.M."/>
            <person name="Coulibaly K."/>
            <person name="Kebe B.I."/>
            <person name="Melnick R.L."/>
            <person name="Guiltinan M.J."/>
            <person name="Tyler B.M."/>
            <person name="Meinhardt L.W."/>
            <person name="Bailey B.A."/>
        </authorList>
    </citation>
    <scope>NUCLEOTIDE SEQUENCE [LARGE SCALE GENOMIC DNA]</scope>
    <source>
        <strain evidence="2">sbr112.9</strain>
    </source>
</reference>
<dbReference type="Proteomes" id="UP000237271">
    <property type="component" value="Unassembled WGS sequence"/>
</dbReference>
<dbReference type="PANTHER" id="PTHR40866">
    <property type="entry name" value="BED-TYPE DOMAIN-CONTAINING PROTEIN"/>
    <property type="match status" value="1"/>
</dbReference>
<accession>A0A2P4XGF4</accession>
<keyword evidence="2" id="KW-1185">Reference proteome</keyword>
<protein>
    <submittedName>
        <fullName evidence="1">Uncharacterized protein</fullName>
    </submittedName>
</protein>
<dbReference type="AlphaFoldDB" id="A0A2P4XGF4"/>
<organism evidence="1 2">
    <name type="scientific">Phytophthora palmivora</name>
    <dbReference type="NCBI Taxonomy" id="4796"/>
    <lineage>
        <taxon>Eukaryota</taxon>
        <taxon>Sar</taxon>
        <taxon>Stramenopiles</taxon>
        <taxon>Oomycota</taxon>
        <taxon>Peronosporomycetes</taxon>
        <taxon>Peronosporales</taxon>
        <taxon>Peronosporaceae</taxon>
        <taxon>Phytophthora</taxon>
    </lineage>
</organism>
<dbReference type="EMBL" id="NCKW01011068">
    <property type="protein sequence ID" value="POM64632.1"/>
    <property type="molecule type" value="Genomic_DNA"/>
</dbReference>